<dbReference type="Gene3D" id="2.40.30.170">
    <property type="match status" value="1"/>
</dbReference>
<dbReference type="AlphaFoldDB" id="A0A923HP46"/>
<dbReference type="SUPFAM" id="SSF111369">
    <property type="entry name" value="HlyD-like secretion proteins"/>
    <property type="match status" value="1"/>
</dbReference>
<proteinExistence type="inferred from homology"/>
<evidence type="ECO:0000259" key="7">
    <source>
        <dbReference type="Pfam" id="PF25954"/>
    </source>
</evidence>
<organism evidence="9 10">
    <name type="scientific">Undibacterium nitidum</name>
    <dbReference type="NCBI Taxonomy" id="2762298"/>
    <lineage>
        <taxon>Bacteria</taxon>
        <taxon>Pseudomonadati</taxon>
        <taxon>Pseudomonadota</taxon>
        <taxon>Betaproteobacteria</taxon>
        <taxon>Burkholderiales</taxon>
        <taxon>Oxalobacteraceae</taxon>
        <taxon>Undibacterium</taxon>
    </lineage>
</organism>
<accession>A0A923HP46</accession>
<comment type="similarity">
    <text evidence="2">Belongs to the membrane fusion protein (MFP) (TC 8.A.1) family.</text>
</comment>
<reference evidence="9" key="1">
    <citation type="submission" date="2020-08" db="EMBL/GenBank/DDBJ databases">
        <title>Novel species isolated from subtropical streams in China.</title>
        <authorList>
            <person name="Lu H."/>
        </authorList>
    </citation>
    <scope>NUCLEOTIDE SEQUENCE</scope>
    <source>
        <strain evidence="9">LX22W</strain>
    </source>
</reference>
<dbReference type="GO" id="GO:0015562">
    <property type="term" value="F:efflux transmembrane transporter activity"/>
    <property type="evidence" value="ECO:0007669"/>
    <property type="project" value="TreeGrafter"/>
</dbReference>
<dbReference type="EMBL" id="JACOFZ010000002">
    <property type="protein sequence ID" value="MBC3881288.1"/>
    <property type="molecule type" value="Genomic_DNA"/>
</dbReference>
<dbReference type="Gene3D" id="1.10.287.470">
    <property type="entry name" value="Helix hairpin bin"/>
    <property type="match status" value="1"/>
</dbReference>
<dbReference type="Pfam" id="PF25954">
    <property type="entry name" value="Beta-barrel_RND_2"/>
    <property type="match status" value="1"/>
</dbReference>
<dbReference type="InterPro" id="IPR006143">
    <property type="entry name" value="RND_pump_MFP"/>
</dbReference>
<dbReference type="InterPro" id="IPR058792">
    <property type="entry name" value="Beta-barrel_RND_2"/>
</dbReference>
<dbReference type="Gene3D" id="2.40.420.20">
    <property type="match status" value="1"/>
</dbReference>
<evidence type="ECO:0000256" key="5">
    <source>
        <dbReference type="SAM" id="SignalP"/>
    </source>
</evidence>
<comment type="caution">
    <text evidence="9">The sequence shown here is derived from an EMBL/GenBank/DDBJ whole genome shotgun (WGS) entry which is preliminary data.</text>
</comment>
<dbReference type="Gene3D" id="2.40.50.100">
    <property type="match status" value="1"/>
</dbReference>
<gene>
    <name evidence="9" type="ORF">H8K36_07895</name>
</gene>
<feature type="domain" description="Multidrug resistance protein MdtA-like C-terminal permuted SH3" evidence="8">
    <location>
        <begin position="316"/>
        <end position="367"/>
    </location>
</feature>
<feature type="domain" description="CusB-like beta-barrel" evidence="7">
    <location>
        <begin position="210"/>
        <end position="293"/>
    </location>
</feature>
<keyword evidence="5" id="KW-0732">Signal</keyword>
<dbReference type="PANTHER" id="PTHR30469:SF15">
    <property type="entry name" value="HLYD FAMILY OF SECRETION PROTEINS"/>
    <property type="match status" value="1"/>
</dbReference>
<keyword evidence="4" id="KW-0175">Coiled coil</keyword>
<evidence type="ECO:0000256" key="1">
    <source>
        <dbReference type="ARBA" id="ARBA00004196"/>
    </source>
</evidence>
<dbReference type="NCBIfam" id="TIGR01730">
    <property type="entry name" value="RND_mfp"/>
    <property type="match status" value="1"/>
</dbReference>
<dbReference type="Proteomes" id="UP000627446">
    <property type="component" value="Unassembled WGS sequence"/>
</dbReference>
<dbReference type="InterPro" id="IPR058627">
    <property type="entry name" value="MdtA-like_C"/>
</dbReference>
<feature type="coiled-coil region" evidence="4">
    <location>
        <begin position="96"/>
        <end position="123"/>
    </location>
</feature>
<sequence length="385" mass="41017">MSKSNTQSLILAASTLISTSMLSLPANSWAQVSNQTLITTASVRSANDQVQLQVDGVVEAVRYTDISAQVSGAIVELPVQAGVAIKRGQLLVRIDARAAQQELNASRAQVEAIKANLVVAEKDYERQKLLFEKNYISQAQLDRALAQFKSVAAQANAQIAQAAAVQTQSGFYTITAPYDGFVAAMPSALGQMVMPGRSIMTVYDPSQLRVVISVPQARVASLKSDPDLRIEFPSLPSNERFVKPAGMTVLPLSDAATHTVQVRFDLPNLSNSSISSKNSKSITPGLFARVKLSFSNDGVNSDGDNASRSAPNRLFVPVGAIFRRAELYAVYVMNAQGKTVLRQVKPGPINGVEQEVLSGLSAGEAVVRDPRLAATLTTANSAASK</sequence>
<dbReference type="InterPro" id="IPR058625">
    <property type="entry name" value="MdtA-like_BSH"/>
</dbReference>
<feature type="chain" id="PRO_5036804335" evidence="5">
    <location>
        <begin position="31"/>
        <end position="385"/>
    </location>
</feature>
<feature type="signal peptide" evidence="5">
    <location>
        <begin position="1"/>
        <end position="30"/>
    </location>
</feature>
<evidence type="ECO:0000313" key="10">
    <source>
        <dbReference type="Proteomes" id="UP000627446"/>
    </source>
</evidence>
<protein>
    <submittedName>
        <fullName evidence="9">Efflux RND transporter periplasmic adaptor subunit</fullName>
    </submittedName>
</protein>
<evidence type="ECO:0000259" key="8">
    <source>
        <dbReference type="Pfam" id="PF25967"/>
    </source>
</evidence>
<dbReference type="Pfam" id="PF25967">
    <property type="entry name" value="RND-MFP_C"/>
    <property type="match status" value="1"/>
</dbReference>
<dbReference type="PANTHER" id="PTHR30469">
    <property type="entry name" value="MULTIDRUG RESISTANCE PROTEIN MDTA"/>
    <property type="match status" value="1"/>
</dbReference>
<evidence type="ECO:0000256" key="3">
    <source>
        <dbReference type="ARBA" id="ARBA00022448"/>
    </source>
</evidence>
<evidence type="ECO:0000256" key="2">
    <source>
        <dbReference type="ARBA" id="ARBA00009477"/>
    </source>
</evidence>
<evidence type="ECO:0000256" key="4">
    <source>
        <dbReference type="SAM" id="Coils"/>
    </source>
</evidence>
<evidence type="ECO:0000313" key="9">
    <source>
        <dbReference type="EMBL" id="MBC3881288.1"/>
    </source>
</evidence>
<keyword evidence="10" id="KW-1185">Reference proteome</keyword>
<comment type="subcellular location">
    <subcellularLocation>
        <location evidence="1">Cell envelope</location>
    </subcellularLocation>
</comment>
<feature type="domain" description="Multidrug resistance protein MdtA-like barrel-sandwich hybrid" evidence="6">
    <location>
        <begin position="64"/>
        <end position="199"/>
    </location>
</feature>
<dbReference type="RefSeq" id="WP_186916238.1">
    <property type="nucleotide sequence ID" value="NZ_JACOFZ010000002.1"/>
</dbReference>
<name>A0A923HP46_9BURK</name>
<dbReference type="GO" id="GO:1990281">
    <property type="term" value="C:efflux pump complex"/>
    <property type="evidence" value="ECO:0007669"/>
    <property type="project" value="TreeGrafter"/>
</dbReference>
<evidence type="ECO:0000259" key="6">
    <source>
        <dbReference type="Pfam" id="PF25917"/>
    </source>
</evidence>
<keyword evidence="3" id="KW-0813">Transport</keyword>
<dbReference type="Pfam" id="PF25917">
    <property type="entry name" value="BSH_RND"/>
    <property type="match status" value="1"/>
</dbReference>